<organism evidence="1 2">
    <name type="scientific">Scortum barcoo</name>
    <name type="common">barcoo grunter</name>
    <dbReference type="NCBI Taxonomy" id="214431"/>
    <lineage>
        <taxon>Eukaryota</taxon>
        <taxon>Metazoa</taxon>
        <taxon>Chordata</taxon>
        <taxon>Craniata</taxon>
        <taxon>Vertebrata</taxon>
        <taxon>Euteleostomi</taxon>
        <taxon>Actinopterygii</taxon>
        <taxon>Neopterygii</taxon>
        <taxon>Teleostei</taxon>
        <taxon>Neoteleostei</taxon>
        <taxon>Acanthomorphata</taxon>
        <taxon>Eupercaria</taxon>
        <taxon>Centrarchiformes</taxon>
        <taxon>Terapontoidei</taxon>
        <taxon>Terapontidae</taxon>
        <taxon>Scortum</taxon>
    </lineage>
</organism>
<reference evidence="1" key="1">
    <citation type="submission" date="2022-04" db="EMBL/GenBank/DDBJ databases">
        <title>Jade perch genome.</title>
        <authorList>
            <person name="Chao B."/>
        </authorList>
    </citation>
    <scope>NUCLEOTIDE SEQUENCE</scope>
    <source>
        <strain evidence="1">CB-2022</strain>
    </source>
</reference>
<accession>A0ACB8WY31</accession>
<gene>
    <name evidence="1" type="ORF">L3Q82_023119</name>
</gene>
<dbReference type="Proteomes" id="UP000831701">
    <property type="component" value="Chromosome 5"/>
</dbReference>
<protein>
    <submittedName>
        <fullName evidence="1">Uncharacterized protein</fullName>
    </submittedName>
</protein>
<evidence type="ECO:0000313" key="1">
    <source>
        <dbReference type="EMBL" id="KAI3372646.1"/>
    </source>
</evidence>
<comment type="caution">
    <text evidence="1">The sequence shown here is derived from an EMBL/GenBank/DDBJ whole genome shotgun (WGS) entry which is preliminary data.</text>
</comment>
<sequence length="375" mass="42724">MGAYYCAICRQTAFNGKKHIFEKNHQSRLRVVLLKFLEKIVILRFSCLSSTFSQVKEARRTLKKPQVEKFDCTLHKQTFWCYCCGLEVERNVTDGNMTVLYGGLIEHMATPDHRKSTHKFWWDNKADPKFRDKVIFTEEETERFKAEVAKALESFVEKEDEFIKQEADHIRAREKHRQEVLQSLLERDAETELFNGPGGTDMSAEDAGSSQYTSQGSDQQTGSGFVDSTVEVQWAAAGQGLTFIGYQDSSNSGNIHTGAVPPWLQDDPLEGTSGAAAHPEIGPSLQDFLKQKEQEKLKKLPPNRVGANFDHSSQTDANWLPSFGRVWNSGRRWQSRHQFRQEEGQKKRQKKKKDHGTEGSKKAKTTEQLTNSDNT</sequence>
<proteinExistence type="predicted"/>
<keyword evidence="2" id="KW-1185">Reference proteome</keyword>
<name>A0ACB8WY31_9TELE</name>
<evidence type="ECO:0000313" key="2">
    <source>
        <dbReference type="Proteomes" id="UP000831701"/>
    </source>
</evidence>
<dbReference type="EMBL" id="CM041535">
    <property type="protein sequence ID" value="KAI3372646.1"/>
    <property type="molecule type" value="Genomic_DNA"/>
</dbReference>